<gene>
    <name evidence="2" type="ORF">VF08_22190</name>
</gene>
<evidence type="ECO:0000313" key="2">
    <source>
        <dbReference type="EMBL" id="PHK01490.1"/>
    </source>
</evidence>
<dbReference type="Proteomes" id="UP000222310">
    <property type="component" value="Unassembled WGS sequence"/>
</dbReference>
<dbReference type="AlphaFoldDB" id="A0A9Q5Z9N2"/>
<protein>
    <submittedName>
        <fullName evidence="2">Uncharacterized protein</fullName>
    </submittedName>
</protein>
<proteinExistence type="predicted"/>
<comment type="caution">
    <text evidence="2">The sequence shown here is derived from an EMBL/GenBank/DDBJ whole genome shotgun (WGS) entry which is preliminary data.</text>
</comment>
<accession>A0A9Q5Z9N2</accession>
<dbReference type="EMBL" id="LAHD01000071">
    <property type="protein sequence ID" value="PHK01490.1"/>
    <property type="molecule type" value="Genomic_DNA"/>
</dbReference>
<feature type="region of interest" description="Disordered" evidence="1">
    <location>
        <begin position="51"/>
        <end position="78"/>
    </location>
</feature>
<sequence length="78" mass="8462">MLAGLYRTLGKVSIGIDGAEGQGRWGDGEIGRLVLSGAEVWGDREMGRMRENNNSERHQSTIISQQSPVNSHQSALPV</sequence>
<evidence type="ECO:0000313" key="3">
    <source>
        <dbReference type="Proteomes" id="UP000222310"/>
    </source>
</evidence>
<reference evidence="2 3" key="1">
    <citation type="submission" date="2015-02" db="EMBL/GenBank/DDBJ databases">
        <title>Nostoc linckia genome annotation.</title>
        <authorList>
            <person name="Zhou Z."/>
        </authorList>
    </citation>
    <scope>NUCLEOTIDE SEQUENCE [LARGE SCALE GENOMIC DNA]</scope>
    <source>
        <strain evidence="3">z8</strain>
    </source>
</reference>
<evidence type="ECO:0000256" key="1">
    <source>
        <dbReference type="SAM" id="MobiDB-lite"/>
    </source>
</evidence>
<organism evidence="2 3">
    <name type="scientific">Nostoc linckia z8</name>
    <dbReference type="NCBI Taxonomy" id="1628746"/>
    <lineage>
        <taxon>Bacteria</taxon>
        <taxon>Bacillati</taxon>
        <taxon>Cyanobacteriota</taxon>
        <taxon>Cyanophyceae</taxon>
        <taxon>Nostocales</taxon>
        <taxon>Nostocaceae</taxon>
        <taxon>Nostoc</taxon>
    </lineage>
</organism>
<feature type="compositionally biased region" description="Polar residues" evidence="1">
    <location>
        <begin position="60"/>
        <end position="78"/>
    </location>
</feature>
<name>A0A9Q5Z9N2_NOSLI</name>